<organism evidence="1">
    <name type="scientific">Arundo donax</name>
    <name type="common">Giant reed</name>
    <name type="synonym">Donax arundinaceus</name>
    <dbReference type="NCBI Taxonomy" id="35708"/>
    <lineage>
        <taxon>Eukaryota</taxon>
        <taxon>Viridiplantae</taxon>
        <taxon>Streptophyta</taxon>
        <taxon>Embryophyta</taxon>
        <taxon>Tracheophyta</taxon>
        <taxon>Spermatophyta</taxon>
        <taxon>Magnoliopsida</taxon>
        <taxon>Liliopsida</taxon>
        <taxon>Poales</taxon>
        <taxon>Poaceae</taxon>
        <taxon>PACMAD clade</taxon>
        <taxon>Arundinoideae</taxon>
        <taxon>Arundineae</taxon>
        <taxon>Arundo</taxon>
    </lineage>
</organism>
<evidence type="ECO:0000313" key="1">
    <source>
        <dbReference type="EMBL" id="JAE07463.1"/>
    </source>
</evidence>
<sequence>MNCQYVNLFESSLTATKFFQLKFCHRLIVYQICICLVFCQYSNSSKRVLRSRSTIPPTTYLI</sequence>
<proteinExistence type="predicted"/>
<dbReference type="EMBL" id="GBRH01190433">
    <property type="protein sequence ID" value="JAE07463.1"/>
    <property type="molecule type" value="Transcribed_RNA"/>
</dbReference>
<reference evidence="1" key="1">
    <citation type="submission" date="2014-09" db="EMBL/GenBank/DDBJ databases">
        <authorList>
            <person name="Magalhaes I.L.F."/>
            <person name="Oliveira U."/>
            <person name="Santos F.R."/>
            <person name="Vidigal T.H.D.A."/>
            <person name="Brescovit A.D."/>
            <person name="Santos A.J."/>
        </authorList>
    </citation>
    <scope>NUCLEOTIDE SEQUENCE</scope>
    <source>
        <tissue evidence="1">Shoot tissue taken approximately 20 cm above the soil surface</tissue>
    </source>
</reference>
<dbReference type="AlphaFoldDB" id="A0A0A9FGS2"/>
<name>A0A0A9FGS2_ARUDO</name>
<accession>A0A0A9FGS2</accession>
<protein>
    <submittedName>
        <fullName evidence="1">Uncharacterized protein</fullName>
    </submittedName>
</protein>
<reference evidence="1" key="2">
    <citation type="journal article" date="2015" name="Data Brief">
        <title>Shoot transcriptome of the giant reed, Arundo donax.</title>
        <authorList>
            <person name="Barrero R.A."/>
            <person name="Guerrero F.D."/>
            <person name="Moolhuijzen P."/>
            <person name="Goolsby J.A."/>
            <person name="Tidwell J."/>
            <person name="Bellgard S.E."/>
            <person name="Bellgard M.I."/>
        </authorList>
    </citation>
    <scope>NUCLEOTIDE SEQUENCE</scope>
    <source>
        <tissue evidence="1">Shoot tissue taken approximately 20 cm above the soil surface</tissue>
    </source>
</reference>